<dbReference type="AlphaFoldDB" id="A0A517ZGP9"/>
<keyword evidence="2 4" id="KW-0808">Transferase</keyword>
<dbReference type="InterPro" id="IPR051128">
    <property type="entry name" value="EgtD_Methyltrsf_superfamily"/>
</dbReference>
<protein>
    <submittedName>
        <fullName evidence="4">Histidine-specific methyltransferase EgtD</fullName>
        <ecNumber evidence="4">2.1.1.44</ecNumber>
    </submittedName>
</protein>
<sequence>MSQIALMDCAPRSSDFRHDLLAGLSQSPKTLPCKYLYDERGSQLFELICELEEYYPTRAEISILQNYGAEIAEALGSDCAVIEYGSGSGLKTEILLEHLHAPNVYFPVDISREHLCSSAAALEEKCPDIDIVPVCADFTRDFELPDSLVNGSRRAAYFSGSTIGNFEVDESIEILQGMARLCGRDGCLLIGVDLQKDPAVLEAAYDDSEGVTRQFNQNLLHRANAELDADFDVEQFQHRAIYNPQHARIEMHLESSCDQQVTVAGQKINFAAGETIHTENSHKHTLESFANIAARAGWQVKTVWTDDRQYFSVQYLTVTT</sequence>
<evidence type="ECO:0000313" key="4">
    <source>
        <dbReference type="EMBL" id="QDU41621.1"/>
    </source>
</evidence>
<dbReference type="RefSeq" id="WP_145373639.1">
    <property type="nucleotide sequence ID" value="NZ_CP036276.1"/>
</dbReference>
<dbReference type="InterPro" id="IPR029063">
    <property type="entry name" value="SAM-dependent_MTases_sf"/>
</dbReference>
<dbReference type="KEGG" id="sdyn:Mal52_00740"/>
<gene>
    <name evidence="4" type="primary">egtD</name>
    <name evidence="4" type="ORF">Mal52_00740</name>
</gene>
<evidence type="ECO:0000259" key="3">
    <source>
        <dbReference type="Pfam" id="PF10017"/>
    </source>
</evidence>
<dbReference type="PANTHER" id="PTHR43397">
    <property type="entry name" value="ERGOTHIONEINE BIOSYNTHESIS PROTEIN 1"/>
    <property type="match status" value="1"/>
</dbReference>
<name>A0A517ZGP9_9PLAN</name>
<evidence type="ECO:0000313" key="5">
    <source>
        <dbReference type="Proteomes" id="UP000319383"/>
    </source>
</evidence>
<dbReference type="EMBL" id="CP036276">
    <property type="protein sequence ID" value="QDU41621.1"/>
    <property type="molecule type" value="Genomic_DNA"/>
</dbReference>
<proteinExistence type="predicted"/>
<dbReference type="EC" id="2.1.1.44" evidence="4"/>
<keyword evidence="1 4" id="KW-0489">Methyltransferase</keyword>
<dbReference type="InterPro" id="IPR019257">
    <property type="entry name" value="MeTrfase_dom"/>
</dbReference>
<dbReference type="PANTHER" id="PTHR43397:SF1">
    <property type="entry name" value="ERGOTHIONEINE BIOSYNTHESIS PROTEIN 1"/>
    <property type="match status" value="1"/>
</dbReference>
<dbReference type="InterPro" id="IPR035094">
    <property type="entry name" value="EgtD"/>
</dbReference>
<dbReference type="NCBIfam" id="TIGR03438">
    <property type="entry name" value="egtD_ergothio"/>
    <property type="match status" value="1"/>
</dbReference>
<accession>A0A517ZGP9</accession>
<dbReference type="Pfam" id="PF10017">
    <property type="entry name" value="Methyltransf_33"/>
    <property type="match status" value="1"/>
</dbReference>
<dbReference type="InterPro" id="IPR017804">
    <property type="entry name" value="MeTrfase_EgtD-like"/>
</dbReference>
<keyword evidence="5" id="KW-1185">Reference proteome</keyword>
<feature type="domain" description="Histidine-specific methyltransferase SAM-dependent" evidence="3">
    <location>
        <begin position="16"/>
        <end position="316"/>
    </location>
</feature>
<dbReference type="GO" id="GO:0052706">
    <property type="term" value="F:L-histidine N(alpha)-methyltransferase activity"/>
    <property type="evidence" value="ECO:0007669"/>
    <property type="project" value="UniProtKB-EC"/>
</dbReference>
<reference evidence="4 5" key="1">
    <citation type="submission" date="2019-02" db="EMBL/GenBank/DDBJ databases">
        <title>Deep-cultivation of Planctomycetes and their phenomic and genomic characterization uncovers novel biology.</title>
        <authorList>
            <person name="Wiegand S."/>
            <person name="Jogler M."/>
            <person name="Boedeker C."/>
            <person name="Pinto D."/>
            <person name="Vollmers J."/>
            <person name="Rivas-Marin E."/>
            <person name="Kohn T."/>
            <person name="Peeters S.H."/>
            <person name="Heuer A."/>
            <person name="Rast P."/>
            <person name="Oberbeckmann S."/>
            <person name="Bunk B."/>
            <person name="Jeske O."/>
            <person name="Meyerdierks A."/>
            <person name="Storesund J.E."/>
            <person name="Kallscheuer N."/>
            <person name="Luecker S."/>
            <person name="Lage O.M."/>
            <person name="Pohl T."/>
            <person name="Merkel B.J."/>
            <person name="Hornburger P."/>
            <person name="Mueller R.-W."/>
            <person name="Bruemmer F."/>
            <person name="Labrenz M."/>
            <person name="Spormann A.M."/>
            <person name="Op den Camp H."/>
            <person name="Overmann J."/>
            <person name="Amann R."/>
            <person name="Jetten M.S.M."/>
            <person name="Mascher T."/>
            <person name="Medema M.H."/>
            <person name="Devos D.P."/>
            <person name="Kaster A.-K."/>
            <person name="Ovreas L."/>
            <person name="Rohde M."/>
            <person name="Galperin M.Y."/>
            <person name="Jogler C."/>
        </authorList>
    </citation>
    <scope>NUCLEOTIDE SEQUENCE [LARGE SCALE GENOMIC DNA]</scope>
    <source>
        <strain evidence="4 5">Mal52</strain>
    </source>
</reference>
<dbReference type="Proteomes" id="UP000319383">
    <property type="component" value="Chromosome"/>
</dbReference>
<dbReference type="SUPFAM" id="SSF53335">
    <property type="entry name" value="S-adenosyl-L-methionine-dependent methyltransferases"/>
    <property type="match status" value="1"/>
</dbReference>
<organism evidence="4 5">
    <name type="scientific">Symmachiella dynata</name>
    <dbReference type="NCBI Taxonomy" id="2527995"/>
    <lineage>
        <taxon>Bacteria</taxon>
        <taxon>Pseudomonadati</taxon>
        <taxon>Planctomycetota</taxon>
        <taxon>Planctomycetia</taxon>
        <taxon>Planctomycetales</taxon>
        <taxon>Planctomycetaceae</taxon>
        <taxon>Symmachiella</taxon>
    </lineage>
</organism>
<evidence type="ECO:0000256" key="1">
    <source>
        <dbReference type="ARBA" id="ARBA00022603"/>
    </source>
</evidence>
<dbReference type="PIRSF" id="PIRSF018005">
    <property type="entry name" value="UCP018005"/>
    <property type="match status" value="1"/>
</dbReference>
<dbReference type="Gene3D" id="3.40.50.150">
    <property type="entry name" value="Vaccinia Virus protein VP39"/>
    <property type="match status" value="1"/>
</dbReference>
<dbReference type="GO" id="GO:0032259">
    <property type="term" value="P:methylation"/>
    <property type="evidence" value="ECO:0007669"/>
    <property type="project" value="UniProtKB-KW"/>
</dbReference>
<evidence type="ECO:0000256" key="2">
    <source>
        <dbReference type="ARBA" id="ARBA00022679"/>
    </source>
</evidence>